<keyword evidence="1" id="KW-0472">Membrane</keyword>
<keyword evidence="1" id="KW-1133">Transmembrane helix</keyword>
<accession>A0A315XVV4</accession>
<dbReference type="OrthoDB" id="1820952at2"/>
<dbReference type="AlphaFoldDB" id="A0A315XVV4"/>
<name>A0A315XVV4_RUMFL</name>
<keyword evidence="1" id="KW-0812">Transmembrane</keyword>
<reference evidence="2 3" key="1">
    <citation type="submission" date="2018-05" db="EMBL/GenBank/DDBJ databases">
        <title>The Hungate 1000. A catalogue of reference genomes from the rumen microbiome.</title>
        <authorList>
            <person name="Kelly W."/>
        </authorList>
    </citation>
    <scope>NUCLEOTIDE SEQUENCE [LARGE SCALE GENOMIC DNA]</scope>
    <source>
        <strain evidence="2 3">SAb67</strain>
    </source>
</reference>
<protein>
    <submittedName>
        <fullName evidence="2">Uncharacterized protein</fullName>
    </submittedName>
</protein>
<evidence type="ECO:0000256" key="1">
    <source>
        <dbReference type="SAM" id="Phobius"/>
    </source>
</evidence>
<evidence type="ECO:0000313" key="3">
    <source>
        <dbReference type="Proteomes" id="UP000245720"/>
    </source>
</evidence>
<dbReference type="EMBL" id="QGDI01000010">
    <property type="protein sequence ID" value="PWJ11272.1"/>
    <property type="molecule type" value="Genomic_DNA"/>
</dbReference>
<comment type="caution">
    <text evidence="2">The sequence shown here is derived from an EMBL/GenBank/DDBJ whole genome shotgun (WGS) entry which is preliminary data.</text>
</comment>
<dbReference type="RefSeq" id="WP_109727226.1">
    <property type="nucleotide sequence ID" value="NZ_CACVSX010000059.1"/>
</dbReference>
<dbReference type="Proteomes" id="UP000245720">
    <property type="component" value="Unassembled WGS sequence"/>
</dbReference>
<gene>
    <name evidence="2" type="ORF">IE37_02495</name>
</gene>
<sequence>MNMKKIGITMSLLMGVTLSFFLSLVGNLTGGGGFKPVAFLVTFAVSTIISLIIGFAVPMAKVERGAVKAMGLKDNSVPANLVSALISDLIYTPVITLAMIALVRKMAMKMSHGHAELPPFMVMFVKSLIISLIVAYIIILIVTPIYKKIAFKSAGVDPAASGGAPAGGPPADRK</sequence>
<organism evidence="2 3">
    <name type="scientific">Ruminococcus flavefaciens</name>
    <dbReference type="NCBI Taxonomy" id="1265"/>
    <lineage>
        <taxon>Bacteria</taxon>
        <taxon>Bacillati</taxon>
        <taxon>Bacillota</taxon>
        <taxon>Clostridia</taxon>
        <taxon>Eubacteriales</taxon>
        <taxon>Oscillospiraceae</taxon>
        <taxon>Ruminococcus</taxon>
    </lineage>
</organism>
<evidence type="ECO:0000313" key="2">
    <source>
        <dbReference type="EMBL" id="PWJ11272.1"/>
    </source>
</evidence>
<feature type="transmembrane region" description="Helical" evidence="1">
    <location>
        <begin position="123"/>
        <end position="146"/>
    </location>
</feature>
<proteinExistence type="predicted"/>
<feature type="transmembrane region" description="Helical" evidence="1">
    <location>
        <begin position="37"/>
        <end position="60"/>
    </location>
</feature>
<feature type="transmembrane region" description="Helical" evidence="1">
    <location>
        <begin position="81"/>
        <end position="103"/>
    </location>
</feature>